<accession>A0ABD3X4Z3</accession>
<gene>
    <name evidence="3" type="ORF">ACJMK2_032996</name>
</gene>
<dbReference type="PROSITE" id="PS00615">
    <property type="entry name" value="C_TYPE_LECTIN_1"/>
    <property type="match status" value="1"/>
</dbReference>
<dbReference type="InterPro" id="IPR018378">
    <property type="entry name" value="C-type_lectin_CS"/>
</dbReference>
<organism evidence="3 4">
    <name type="scientific">Sinanodonta woodiana</name>
    <name type="common">Chinese pond mussel</name>
    <name type="synonym">Anodonta woodiana</name>
    <dbReference type="NCBI Taxonomy" id="1069815"/>
    <lineage>
        <taxon>Eukaryota</taxon>
        <taxon>Metazoa</taxon>
        <taxon>Spiralia</taxon>
        <taxon>Lophotrochozoa</taxon>
        <taxon>Mollusca</taxon>
        <taxon>Bivalvia</taxon>
        <taxon>Autobranchia</taxon>
        <taxon>Heteroconchia</taxon>
        <taxon>Palaeoheterodonta</taxon>
        <taxon>Unionida</taxon>
        <taxon>Unionoidea</taxon>
        <taxon>Unionidae</taxon>
        <taxon>Unioninae</taxon>
        <taxon>Sinanodonta</taxon>
    </lineage>
</organism>
<dbReference type="PROSITE" id="PS50041">
    <property type="entry name" value="C_TYPE_LECTIN_2"/>
    <property type="match status" value="1"/>
</dbReference>
<dbReference type="PANTHER" id="PTHR22803">
    <property type="entry name" value="MANNOSE, PHOSPHOLIPASE, LECTIN RECEPTOR RELATED"/>
    <property type="match status" value="1"/>
</dbReference>
<dbReference type="SMART" id="SM00034">
    <property type="entry name" value="CLECT"/>
    <property type="match status" value="1"/>
</dbReference>
<evidence type="ECO:0000259" key="2">
    <source>
        <dbReference type="PROSITE" id="PS50041"/>
    </source>
</evidence>
<dbReference type="InterPro" id="IPR016186">
    <property type="entry name" value="C-type_lectin-like/link_sf"/>
</dbReference>
<dbReference type="Gene3D" id="3.10.100.10">
    <property type="entry name" value="Mannose-Binding Protein A, subunit A"/>
    <property type="match status" value="1"/>
</dbReference>
<name>A0ABD3X4Z3_SINWO</name>
<proteinExistence type="predicted"/>
<dbReference type="InterPro" id="IPR050111">
    <property type="entry name" value="C-type_lectin/snaclec_domain"/>
</dbReference>
<evidence type="ECO:0000256" key="1">
    <source>
        <dbReference type="ARBA" id="ARBA00023157"/>
    </source>
</evidence>
<keyword evidence="4" id="KW-1185">Reference proteome</keyword>
<sequence length="158" mass="18196">MDTPESKICPPRWKGYGDQCYILLLDKRAWFDARADCQMLGGDLSSPNNQQQQDFVYSLLQYGDGHDAWIGFNDLKDESLFEWSSDKQVMYTNWDVFQPQHISSSSDCVLISSQTGGWKDDVCDRQRQYVCQMDQASSDQPTRQPAIMGCEQVSYLYC</sequence>
<protein>
    <recommendedName>
        <fullName evidence="2">C-type lectin domain-containing protein</fullName>
    </recommendedName>
</protein>
<feature type="domain" description="C-type lectin" evidence="2">
    <location>
        <begin position="16"/>
        <end position="132"/>
    </location>
</feature>
<dbReference type="EMBL" id="JBJQND010000004">
    <property type="protein sequence ID" value="KAL3880785.1"/>
    <property type="molecule type" value="Genomic_DNA"/>
</dbReference>
<reference evidence="3 4" key="1">
    <citation type="submission" date="2024-11" db="EMBL/GenBank/DDBJ databases">
        <title>Chromosome-level genome assembly of the freshwater bivalve Anodonta woodiana.</title>
        <authorList>
            <person name="Chen X."/>
        </authorList>
    </citation>
    <scope>NUCLEOTIDE SEQUENCE [LARGE SCALE GENOMIC DNA]</scope>
    <source>
        <strain evidence="3">MN2024</strain>
        <tissue evidence="3">Gills</tissue>
    </source>
</reference>
<dbReference type="InterPro" id="IPR001304">
    <property type="entry name" value="C-type_lectin-like"/>
</dbReference>
<comment type="caution">
    <text evidence="3">The sequence shown here is derived from an EMBL/GenBank/DDBJ whole genome shotgun (WGS) entry which is preliminary data.</text>
</comment>
<dbReference type="Proteomes" id="UP001634394">
    <property type="component" value="Unassembled WGS sequence"/>
</dbReference>
<evidence type="ECO:0000313" key="4">
    <source>
        <dbReference type="Proteomes" id="UP001634394"/>
    </source>
</evidence>
<dbReference type="SUPFAM" id="SSF56436">
    <property type="entry name" value="C-type lectin-like"/>
    <property type="match status" value="1"/>
</dbReference>
<evidence type="ECO:0000313" key="3">
    <source>
        <dbReference type="EMBL" id="KAL3880785.1"/>
    </source>
</evidence>
<dbReference type="InterPro" id="IPR016187">
    <property type="entry name" value="CTDL_fold"/>
</dbReference>
<dbReference type="CDD" id="cd00037">
    <property type="entry name" value="CLECT"/>
    <property type="match status" value="1"/>
</dbReference>
<dbReference type="Pfam" id="PF00059">
    <property type="entry name" value="Lectin_C"/>
    <property type="match status" value="1"/>
</dbReference>
<keyword evidence="1" id="KW-1015">Disulfide bond</keyword>
<dbReference type="AlphaFoldDB" id="A0ABD3X4Z3"/>